<proteinExistence type="predicted"/>
<protein>
    <recommendedName>
        <fullName evidence="4">Transmembrane protein</fullName>
    </recommendedName>
</protein>
<keyword evidence="1" id="KW-0472">Membrane</keyword>
<dbReference type="Proteomes" id="UP000310597">
    <property type="component" value="Unassembled WGS sequence"/>
</dbReference>
<feature type="transmembrane region" description="Helical" evidence="1">
    <location>
        <begin position="99"/>
        <end position="121"/>
    </location>
</feature>
<evidence type="ECO:0000313" key="3">
    <source>
        <dbReference type="Proteomes" id="UP000310597"/>
    </source>
</evidence>
<comment type="caution">
    <text evidence="2">The sequence shown here is derived from an EMBL/GenBank/DDBJ whole genome shotgun (WGS) entry which is preliminary data.</text>
</comment>
<evidence type="ECO:0000256" key="1">
    <source>
        <dbReference type="SAM" id="Phobius"/>
    </source>
</evidence>
<accession>A0A4U1JRI1</accession>
<sequence length="137" mass="15448">MAAHEPDQKAVYEQRCEDFRSLNGILWQTPLIIMTLTGGLWFAVASFALSDAARSLLLWFACIANFLMIGALFRLRWVMQRVLEDIRTYDGKPQTKRNYIIVGIFSTLLLFTAGVSAVAACHPGKYFIKQTAIQAED</sequence>
<evidence type="ECO:0000313" key="2">
    <source>
        <dbReference type="EMBL" id="TKD21513.1"/>
    </source>
</evidence>
<reference evidence="2 3" key="1">
    <citation type="submission" date="2019-04" db="EMBL/GenBank/DDBJ databases">
        <title>Draft Whole-Genome sequence of the purple photosynthetic bacterium Rhodobacter capsulatus SP108 with an indigenous class A beta-lactamase.</title>
        <authorList>
            <person name="Robertson S."/>
            <person name="Meyer T.E."/>
            <person name="Kyndt J.A."/>
        </authorList>
    </citation>
    <scope>NUCLEOTIDE SEQUENCE [LARGE SCALE GENOMIC DNA]</scope>
    <source>
        <strain evidence="2 3">SP108</strain>
    </source>
</reference>
<feature type="transmembrane region" description="Helical" evidence="1">
    <location>
        <begin position="56"/>
        <end position="79"/>
    </location>
</feature>
<dbReference type="OrthoDB" id="7348755at2"/>
<dbReference type="EMBL" id="SWJZ01000030">
    <property type="protein sequence ID" value="TKD21513.1"/>
    <property type="molecule type" value="Genomic_DNA"/>
</dbReference>
<organism evidence="2 3">
    <name type="scientific">Rhodobacter capsulatus</name>
    <name type="common">Rhodopseudomonas capsulata</name>
    <dbReference type="NCBI Taxonomy" id="1061"/>
    <lineage>
        <taxon>Bacteria</taxon>
        <taxon>Pseudomonadati</taxon>
        <taxon>Pseudomonadota</taxon>
        <taxon>Alphaproteobacteria</taxon>
        <taxon>Rhodobacterales</taxon>
        <taxon>Rhodobacter group</taxon>
        <taxon>Rhodobacter</taxon>
    </lineage>
</organism>
<feature type="transmembrane region" description="Helical" evidence="1">
    <location>
        <begin position="25"/>
        <end position="49"/>
    </location>
</feature>
<name>A0A4U1JRI1_RHOCA</name>
<evidence type="ECO:0008006" key="4">
    <source>
        <dbReference type="Google" id="ProtNLM"/>
    </source>
</evidence>
<gene>
    <name evidence="2" type="ORF">FBT96_09370</name>
</gene>
<keyword evidence="1" id="KW-1133">Transmembrane helix</keyword>
<dbReference type="AlphaFoldDB" id="A0A4U1JRI1"/>
<keyword evidence="1" id="KW-0812">Transmembrane</keyword>
<dbReference type="RefSeq" id="WP_136906020.1">
    <property type="nucleotide sequence ID" value="NZ_SWJZ01000030.1"/>
</dbReference>